<name>A0A4Y2MFW3_ARAVE</name>
<dbReference type="Proteomes" id="UP000499080">
    <property type="component" value="Unassembled WGS sequence"/>
</dbReference>
<reference evidence="1 2" key="1">
    <citation type="journal article" date="2019" name="Sci. Rep.">
        <title>Orb-weaving spider Araneus ventricosus genome elucidates the spidroin gene catalogue.</title>
        <authorList>
            <person name="Kono N."/>
            <person name="Nakamura H."/>
            <person name="Ohtoshi R."/>
            <person name="Moran D.A.P."/>
            <person name="Shinohara A."/>
            <person name="Yoshida Y."/>
            <person name="Fujiwara M."/>
            <person name="Mori M."/>
            <person name="Tomita M."/>
            <person name="Arakawa K."/>
        </authorList>
    </citation>
    <scope>NUCLEOTIDE SEQUENCE [LARGE SCALE GENOMIC DNA]</scope>
</reference>
<dbReference type="EMBL" id="BGPR01007252">
    <property type="protein sequence ID" value="GBN25513.1"/>
    <property type="molecule type" value="Genomic_DNA"/>
</dbReference>
<keyword evidence="2" id="KW-1185">Reference proteome</keyword>
<proteinExistence type="predicted"/>
<dbReference type="OrthoDB" id="10413029at2759"/>
<evidence type="ECO:0000313" key="2">
    <source>
        <dbReference type="Proteomes" id="UP000499080"/>
    </source>
</evidence>
<sequence length="96" mass="10117">MGSKNSSLREGPWAPQLIRFSLPTVSNHPLTLSISHYGLSSLGVGFPLLSPGVGETTAALLTPGAADATEGHISHLKLEAWHNTHVAYYTPASDVL</sequence>
<evidence type="ECO:0000313" key="1">
    <source>
        <dbReference type="EMBL" id="GBN25513.1"/>
    </source>
</evidence>
<accession>A0A4Y2MFW3</accession>
<dbReference type="AlphaFoldDB" id="A0A4Y2MFW3"/>
<gene>
    <name evidence="1" type="ORF">AVEN_88888_1</name>
</gene>
<comment type="caution">
    <text evidence="1">The sequence shown here is derived from an EMBL/GenBank/DDBJ whole genome shotgun (WGS) entry which is preliminary data.</text>
</comment>
<organism evidence="1 2">
    <name type="scientific">Araneus ventricosus</name>
    <name type="common">Orbweaver spider</name>
    <name type="synonym">Epeira ventricosa</name>
    <dbReference type="NCBI Taxonomy" id="182803"/>
    <lineage>
        <taxon>Eukaryota</taxon>
        <taxon>Metazoa</taxon>
        <taxon>Ecdysozoa</taxon>
        <taxon>Arthropoda</taxon>
        <taxon>Chelicerata</taxon>
        <taxon>Arachnida</taxon>
        <taxon>Araneae</taxon>
        <taxon>Araneomorphae</taxon>
        <taxon>Entelegynae</taxon>
        <taxon>Araneoidea</taxon>
        <taxon>Araneidae</taxon>
        <taxon>Araneus</taxon>
    </lineage>
</organism>
<protein>
    <submittedName>
        <fullName evidence="1">Uncharacterized protein</fullName>
    </submittedName>
</protein>